<dbReference type="PANTHER" id="PTHR36303">
    <property type="entry name" value="2',3'-CYCLIC-NUCLEOTIDE 2'-PHOSPHODIESTERASE"/>
    <property type="match status" value="1"/>
</dbReference>
<organism evidence="3 4">
    <name type="scientific">Pseudobacteriovorax antillogorgiicola</name>
    <dbReference type="NCBI Taxonomy" id="1513793"/>
    <lineage>
        <taxon>Bacteria</taxon>
        <taxon>Pseudomonadati</taxon>
        <taxon>Bdellovibrionota</taxon>
        <taxon>Oligoflexia</taxon>
        <taxon>Oligoflexales</taxon>
        <taxon>Pseudobacteriovoracaceae</taxon>
        <taxon>Pseudobacteriovorax</taxon>
    </lineage>
</organism>
<feature type="binding site" evidence="2">
    <location>
        <position position="182"/>
    </location>
    <ligand>
        <name>Fe cation</name>
        <dbReference type="ChEBI" id="CHEBI:24875"/>
        <label>1</label>
    </ligand>
</feature>
<accession>A0A1Y6B3U7</accession>
<reference evidence="4" key="1">
    <citation type="submission" date="2017-04" db="EMBL/GenBank/DDBJ databases">
        <authorList>
            <person name="Varghese N."/>
            <person name="Submissions S."/>
        </authorList>
    </citation>
    <scope>NUCLEOTIDE SEQUENCE [LARGE SCALE GENOMIC DNA]</scope>
    <source>
        <strain evidence="4">RKEM611</strain>
    </source>
</reference>
<dbReference type="PANTHER" id="PTHR36303:SF1">
    <property type="entry name" value="2',3'-CYCLIC-NUCLEOTIDE 2'-PHOSPHODIESTERASE"/>
    <property type="match status" value="1"/>
</dbReference>
<protein>
    <recommendedName>
        <fullName evidence="5">Capsule synthesis protein CapA domain-containing protein</fullName>
    </recommendedName>
</protein>
<dbReference type="RefSeq" id="WP_132314536.1">
    <property type="nucleotide sequence ID" value="NZ_FWZT01000001.1"/>
</dbReference>
<dbReference type="Pfam" id="PF13277">
    <property type="entry name" value="YmdB"/>
    <property type="match status" value="1"/>
</dbReference>
<evidence type="ECO:0000313" key="3">
    <source>
        <dbReference type="EMBL" id="SME90279.1"/>
    </source>
</evidence>
<dbReference type="InterPro" id="IPR005235">
    <property type="entry name" value="YmdB-like"/>
</dbReference>
<evidence type="ECO:0000256" key="2">
    <source>
        <dbReference type="PIRSR" id="PIRSR004789-51"/>
    </source>
</evidence>
<dbReference type="SUPFAM" id="SSF56300">
    <property type="entry name" value="Metallo-dependent phosphatases"/>
    <property type="match status" value="1"/>
</dbReference>
<dbReference type="EMBL" id="FWZT01000001">
    <property type="protein sequence ID" value="SME90279.1"/>
    <property type="molecule type" value="Genomic_DNA"/>
</dbReference>
<sequence length="276" mass="30808">MIKLIAIGDVMGKAGRRCLAKALPKIQELHAPDILIVNGENAAGGFGITKKIYKQLIESFGVDCVTTGNHWHDKREIYELIPSAERLVIPGNMMNVDSIHHGYKILETKSGTPFAVINVIGSAFMHPDNRNPFHCVDEIMKHIPEQVRIRVVDVHAEATSEKQGMGRYLAEKASLVFGTHSHVPTADERILDNYTGFITDIGMTGPYDSVIGIRKEAAIARMTGGERKKFEPATKDLWMPFVAAEIDEQSGACLKIERFRWELERMDLEINDSPLD</sequence>
<evidence type="ECO:0000256" key="1">
    <source>
        <dbReference type="PIRSR" id="PIRSR004789-50"/>
    </source>
</evidence>
<name>A0A1Y6B3U7_9BACT</name>
<feature type="active site" description="Proton donor" evidence="1">
    <location>
        <position position="70"/>
    </location>
</feature>
<gene>
    <name evidence="3" type="ORF">SAMN06296036_101347</name>
</gene>
<feature type="binding site" evidence="2">
    <location>
        <position position="40"/>
    </location>
    <ligand>
        <name>Fe cation</name>
        <dbReference type="ChEBI" id="CHEBI:24875"/>
        <label>1</label>
    </ligand>
</feature>
<dbReference type="GO" id="GO:0046872">
    <property type="term" value="F:metal ion binding"/>
    <property type="evidence" value="ECO:0007669"/>
    <property type="project" value="UniProtKB-KW"/>
</dbReference>
<keyword evidence="4" id="KW-1185">Reference proteome</keyword>
<feature type="binding site" evidence="2">
    <location>
        <position position="40"/>
    </location>
    <ligand>
        <name>Fe cation</name>
        <dbReference type="ChEBI" id="CHEBI:24875"/>
        <label>2</label>
    </ligand>
</feature>
<dbReference type="InterPro" id="IPR029052">
    <property type="entry name" value="Metallo-depent_PP-like"/>
</dbReference>
<dbReference type="PIRSF" id="PIRSF004789">
    <property type="entry name" value="DR1281"/>
    <property type="match status" value="1"/>
</dbReference>
<feature type="binding site" evidence="2">
    <location>
        <position position="155"/>
    </location>
    <ligand>
        <name>Fe cation</name>
        <dbReference type="ChEBI" id="CHEBI:24875"/>
        <label>2</label>
    </ligand>
</feature>
<feature type="binding site" evidence="2">
    <location>
        <position position="9"/>
    </location>
    <ligand>
        <name>Fe cation</name>
        <dbReference type="ChEBI" id="CHEBI:24875"/>
        <label>1</label>
    </ligand>
</feature>
<evidence type="ECO:0008006" key="5">
    <source>
        <dbReference type="Google" id="ProtNLM"/>
    </source>
</evidence>
<feature type="binding site" evidence="2">
    <location>
        <position position="41"/>
    </location>
    <ligand>
        <name>Fe cation</name>
        <dbReference type="ChEBI" id="CHEBI:24875"/>
        <label>1</label>
    </ligand>
</feature>
<dbReference type="OrthoDB" id="9801109at2"/>
<evidence type="ECO:0000313" key="4">
    <source>
        <dbReference type="Proteomes" id="UP000192907"/>
    </source>
</evidence>
<proteinExistence type="predicted"/>
<dbReference type="GO" id="GO:0004113">
    <property type="term" value="F:2',3'-cyclic-nucleotide 3'-phosphodiesterase activity"/>
    <property type="evidence" value="ECO:0007669"/>
    <property type="project" value="TreeGrafter"/>
</dbReference>
<dbReference type="STRING" id="1513793.SAMN06296036_101347"/>
<dbReference type="Proteomes" id="UP000192907">
    <property type="component" value="Unassembled WGS sequence"/>
</dbReference>
<dbReference type="AlphaFoldDB" id="A0A1Y6B3U7"/>
<feature type="binding site" evidence="2">
    <location>
        <position position="69"/>
    </location>
    <ligand>
        <name>Fe cation</name>
        <dbReference type="ChEBI" id="CHEBI:24875"/>
        <label>2</label>
    </ligand>
</feature>
<dbReference type="Gene3D" id="3.60.21.10">
    <property type="match status" value="1"/>
</dbReference>
<keyword evidence="2" id="KW-0479">Metal-binding</keyword>
<feature type="binding site" evidence="2">
    <location>
        <position position="180"/>
    </location>
    <ligand>
        <name>Fe cation</name>
        <dbReference type="ChEBI" id="CHEBI:24875"/>
        <label>2</label>
    </ligand>
</feature>